<evidence type="ECO:0000256" key="1">
    <source>
        <dbReference type="SAM" id="Phobius"/>
    </source>
</evidence>
<proteinExistence type="predicted"/>
<dbReference type="Gene3D" id="3.55.50.30">
    <property type="match status" value="1"/>
</dbReference>
<dbReference type="Proteomes" id="UP000306402">
    <property type="component" value="Unassembled WGS sequence"/>
</dbReference>
<dbReference type="AlphaFoldDB" id="A0A5R9L1B5"/>
<keyword evidence="5" id="KW-1185">Reference proteome</keyword>
<evidence type="ECO:0000259" key="2">
    <source>
        <dbReference type="Pfam" id="PF04773"/>
    </source>
</evidence>
<keyword evidence="1" id="KW-0812">Transmembrane</keyword>
<evidence type="ECO:0000313" key="5">
    <source>
        <dbReference type="Proteomes" id="UP000306402"/>
    </source>
</evidence>
<dbReference type="PIRSF" id="PIRSF018266">
    <property type="entry name" value="FecR"/>
    <property type="match status" value="1"/>
</dbReference>
<evidence type="ECO:0000259" key="3">
    <source>
        <dbReference type="Pfam" id="PF16344"/>
    </source>
</evidence>
<sequence length="364" mass="40565">MIMTDYRNYTTEDLLTDALFRAWVLNADPEATAFWHYWLVDNPDRSERVEAARALLLAMQEKRQTVSDEELGKIVEATLGRLGNADVTEKPSSRRIYFILSRIAAAIVLVAGLGWLVHKFPGGSSSNVISKQSTSDEIRTERKNNTDKPMTVLLGDKSTVILQPGSQLSFSPAMEKASKRIVYLDGEGFFDVVKDPAHPFFVYTNQLVTRVLGTSFRVVAYNREKQASVSVVTGKVTVFAKKDLEKTDRVANPPASGDVVLSPNEQATFTQNAAKLTKSKIEGLVTLYHSPEFSFDETPVTEVFTALEKAYGIDIKYEPEKIDGYLLTATFADMSLHDELQLICRIIKGNYHIEEGKVIIETGP</sequence>
<dbReference type="EMBL" id="VCEJ01000002">
    <property type="protein sequence ID" value="TLV02080.1"/>
    <property type="molecule type" value="Genomic_DNA"/>
</dbReference>
<dbReference type="PANTHER" id="PTHR30273">
    <property type="entry name" value="PERIPLASMIC SIGNAL SENSOR AND SIGMA FACTOR ACTIVATOR FECR-RELATED"/>
    <property type="match status" value="1"/>
</dbReference>
<dbReference type="InterPro" id="IPR006860">
    <property type="entry name" value="FecR"/>
</dbReference>
<dbReference type="Gene3D" id="2.60.120.1440">
    <property type="match status" value="1"/>
</dbReference>
<gene>
    <name evidence="4" type="ORF">FEN17_00060</name>
</gene>
<reference evidence="4 5" key="1">
    <citation type="submission" date="2019-05" db="EMBL/GenBank/DDBJ databases">
        <authorList>
            <person name="Qu J.-H."/>
        </authorList>
    </citation>
    <scope>NUCLEOTIDE SEQUENCE [LARGE SCALE GENOMIC DNA]</scope>
    <source>
        <strain evidence="4 5">T17</strain>
    </source>
</reference>
<dbReference type="InterPro" id="IPR012373">
    <property type="entry name" value="Ferrdict_sens_TM"/>
</dbReference>
<dbReference type="Pfam" id="PF16344">
    <property type="entry name" value="FecR_C"/>
    <property type="match status" value="1"/>
</dbReference>
<evidence type="ECO:0000313" key="4">
    <source>
        <dbReference type="EMBL" id="TLV02080.1"/>
    </source>
</evidence>
<comment type="caution">
    <text evidence="4">The sequence shown here is derived from an EMBL/GenBank/DDBJ whole genome shotgun (WGS) entry which is preliminary data.</text>
</comment>
<keyword evidence="1" id="KW-0472">Membrane</keyword>
<keyword evidence="1" id="KW-1133">Transmembrane helix</keyword>
<accession>A0A5R9L1B5</accession>
<name>A0A5R9L1B5_9BACT</name>
<feature type="transmembrane region" description="Helical" evidence="1">
    <location>
        <begin position="96"/>
        <end position="117"/>
    </location>
</feature>
<protein>
    <submittedName>
        <fullName evidence="4">DUF4974 domain-containing protein</fullName>
    </submittedName>
</protein>
<feature type="domain" description="Protein FecR C-terminal" evidence="3">
    <location>
        <begin position="292"/>
        <end position="360"/>
    </location>
</feature>
<dbReference type="GO" id="GO:0016989">
    <property type="term" value="F:sigma factor antagonist activity"/>
    <property type="evidence" value="ECO:0007669"/>
    <property type="project" value="TreeGrafter"/>
</dbReference>
<dbReference type="InterPro" id="IPR032508">
    <property type="entry name" value="FecR_C"/>
</dbReference>
<organism evidence="4 5">
    <name type="scientific">Dyadobacter luticola</name>
    <dbReference type="NCBI Taxonomy" id="1979387"/>
    <lineage>
        <taxon>Bacteria</taxon>
        <taxon>Pseudomonadati</taxon>
        <taxon>Bacteroidota</taxon>
        <taxon>Cytophagia</taxon>
        <taxon>Cytophagales</taxon>
        <taxon>Spirosomataceae</taxon>
        <taxon>Dyadobacter</taxon>
    </lineage>
</organism>
<feature type="domain" description="FecR protein" evidence="2">
    <location>
        <begin position="146"/>
        <end position="236"/>
    </location>
</feature>
<dbReference type="PANTHER" id="PTHR30273:SF2">
    <property type="entry name" value="PROTEIN FECR"/>
    <property type="match status" value="1"/>
</dbReference>
<dbReference type="OrthoDB" id="645173at2"/>
<dbReference type="Pfam" id="PF04773">
    <property type="entry name" value="FecR"/>
    <property type="match status" value="1"/>
</dbReference>